<evidence type="ECO:0000313" key="1">
    <source>
        <dbReference type="EMBL" id="SET22811.1"/>
    </source>
</evidence>
<proteinExistence type="predicted"/>
<reference evidence="2" key="1">
    <citation type="submission" date="2016-10" db="EMBL/GenBank/DDBJ databases">
        <authorList>
            <person name="Varghese N."/>
            <person name="Submissions S."/>
        </authorList>
    </citation>
    <scope>NUCLEOTIDE SEQUENCE [LARGE SCALE GENOMIC DNA]</scope>
    <source>
        <strain evidence="2">DSM 44209</strain>
    </source>
</reference>
<evidence type="ECO:0000313" key="2">
    <source>
        <dbReference type="Proteomes" id="UP000198507"/>
    </source>
</evidence>
<dbReference type="AlphaFoldDB" id="A0A1I0CST8"/>
<keyword evidence="2" id="KW-1185">Reference proteome</keyword>
<dbReference type="EMBL" id="FOIE01000003">
    <property type="protein sequence ID" value="SET22811.1"/>
    <property type="molecule type" value="Genomic_DNA"/>
</dbReference>
<name>A0A1I0CST8_9ACTN</name>
<organism evidence="1 2">
    <name type="scientific">Geodermatophilus poikilotrophus</name>
    <dbReference type="NCBI Taxonomy" id="1333667"/>
    <lineage>
        <taxon>Bacteria</taxon>
        <taxon>Bacillati</taxon>
        <taxon>Actinomycetota</taxon>
        <taxon>Actinomycetes</taxon>
        <taxon>Geodermatophilales</taxon>
        <taxon>Geodermatophilaceae</taxon>
        <taxon>Geodermatophilus</taxon>
    </lineage>
</organism>
<gene>
    <name evidence="1" type="ORF">SAMN04488546_1749</name>
</gene>
<protein>
    <submittedName>
        <fullName evidence="1">Uncharacterized protein</fullName>
    </submittedName>
</protein>
<dbReference type="Proteomes" id="UP000198507">
    <property type="component" value="Unassembled WGS sequence"/>
</dbReference>
<sequence length="39" mass="3995">MGGGEVLQVGRLLGLDDGLPAGPDAAAHLRQLLRRQDGA</sequence>
<accession>A0A1I0CST8</accession>